<keyword evidence="1" id="KW-0863">Zinc-finger</keyword>
<feature type="domain" description="Integrase catalytic" evidence="3">
    <location>
        <begin position="190"/>
        <end position="358"/>
    </location>
</feature>
<evidence type="ECO:0000313" key="5">
    <source>
        <dbReference type="Proteomes" id="UP000029387"/>
    </source>
</evidence>
<dbReference type="PROSITE" id="PS50994">
    <property type="entry name" value="INTEGRASE"/>
    <property type="match status" value="1"/>
</dbReference>
<organism evidence="4 5">
    <name type="scientific">Marine Group I thaumarchaeote SCGC AAA799-P11</name>
    <dbReference type="NCBI Taxonomy" id="1502295"/>
    <lineage>
        <taxon>Archaea</taxon>
        <taxon>Nitrososphaerota</taxon>
        <taxon>Marine Group I</taxon>
    </lineage>
</organism>
<dbReference type="Proteomes" id="UP000029387">
    <property type="component" value="Unassembled WGS sequence"/>
</dbReference>
<dbReference type="PROSITE" id="PS50966">
    <property type="entry name" value="ZF_SWIM"/>
    <property type="match status" value="1"/>
</dbReference>
<dbReference type="InterPro" id="IPR032874">
    <property type="entry name" value="DDE_dom"/>
</dbReference>
<accession>A0A087S205</accession>
<name>A0A087S205_9ARCH</name>
<evidence type="ECO:0000259" key="2">
    <source>
        <dbReference type="PROSITE" id="PS50966"/>
    </source>
</evidence>
<keyword evidence="1" id="KW-0862">Zinc</keyword>
<reference evidence="4 5" key="1">
    <citation type="submission" date="2014-06" db="EMBL/GenBank/DDBJ databases">
        <authorList>
            <person name="Ngugi D.K."/>
            <person name="Blom J."/>
            <person name="Alam I."/>
            <person name="Rashid M."/>
            <person name="Baalawi W."/>
            <person name="Zhang G."/>
            <person name="Hikmawan T."/>
            <person name="Guan Y."/>
            <person name="Antunes A."/>
            <person name="Siam R."/>
            <person name="El-Dorry H."/>
            <person name="Bajic V."/>
            <person name="Stingl U."/>
        </authorList>
    </citation>
    <scope>NUCLEOTIDE SEQUENCE [LARGE SCALE GENOMIC DNA]</scope>
    <source>
        <strain evidence="4">SCGC AAA799-P11</strain>
    </source>
</reference>
<dbReference type="PANTHER" id="PTHR35528">
    <property type="entry name" value="BLL1675 PROTEIN"/>
    <property type="match status" value="1"/>
</dbReference>
<evidence type="ECO:0000259" key="3">
    <source>
        <dbReference type="PROSITE" id="PS50994"/>
    </source>
</evidence>
<proteinExistence type="predicted"/>
<dbReference type="Pfam" id="PF13610">
    <property type="entry name" value="DDE_Tnp_IS240"/>
    <property type="match status" value="1"/>
</dbReference>
<keyword evidence="5" id="KW-1185">Reference proteome</keyword>
<feature type="domain" description="SWIM-type" evidence="2">
    <location>
        <begin position="38"/>
        <end position="72"/>
    </location>
</feature>
<protein>
    <submittedName>
        <fullName evidence="4">Transposase protein</fullName>
    </submittedName>
</protein>
<dbReference type="InterPro" id="IPR007527">
    <property type="entry name" value="Znf_SWIM"/>
</dbReference>
<dbReference type="InterPro" id="IPR001584">
    <property type="entry name" value="Integrase_cat-core"/>
</dbReference>
<dbReference type="GO" id="GO:0015074">
    <property type="term" value="P:DNA integration"/>
    <property type="evidence" value="ECO:0007669"/>
    <property type="project" value="InterPro"/>
</dbReference>
<evidence type="ECO:0000256" key="1">
    <source>
        <dbReference type="PROSITE-ProRule" id="PRU00325"/>
    </source>
</evidence>
<dbReference type="InterPro" id="IPR052183">
    <property type="entry name" value="IS_Transposase"/>
</dbReference>
<sequence>MNARKQRAIAMMEIKGHCSQIDSDNFSVRSQSNPKNRYTVSKTENGLRCQCKDYTCRKADCKHIKIVLEIIKNNQCYRNNTFRIMERSKLSLCKYCDSGKIRKDGMRNTKKGKVQRFKCLDCKKRFTTNFGFEKKQNDDSIITGSLEMYFSGMSVRDISRQYRRMGIKISHMTIYRWVAQYSKLGSEYVEKIVPRVGDWIRADEAFIRVNGKMNYLFSTMDDETRFWLIGEMADTKFQHQADKLLVSTVNMTQKTPRAFITDGLPAYAKSAKRVFGKETHHISNVGINSRRKSGKIHPTNNKMERLNGEIRDREKVFRGLKKKDTPLIAGLKLWYNFSKEHGGLGGDVTPSESALIKVDGDNKWKTIIQNASLYRENSV</sequence>
<dbReference type="GO" id="GO:0008270">
    <property type="term" value="F:zinc ion binding"/>
    <property type="evidence" value="ECO:0007669"/>
    <property type="project" value="UniProtKB-KW"/>
</dbReference>
<dbReference type="SUPFAM" id="SSF53098">
    <property type="entry name" value="Ribonuclease H-like"/>
    <property type="match status" value="1"/>
</dbReference>
<gene>
    <name evidence="4" type="primary">tnp1</name>
    <name evidence="4" type="ORF">AAA799P11_00504</name>
</gene>
<comment type="caution">
    <text evidence="4">The sequence shown here is derived from an EMBL/GenBank/DDBJ whole genome shotgun (WGS) entry which is preliminary data.</text>
</comment>
<dbReference type="AlphaFoldDB" id="A0A087S205"/>
<keyword evidence="1" id="KW-0479">Metal-binding</keyword>
<dbReference type="EMBL" id="JOSZ01000005">
    <property type="protein sequence ID" value="KFM19759.1"/>
    <property type="molecule type" value="Genomic_DNA"/>
</dbReference>
<evidence type="ECO:0000313" key="4">
    <source>
        <dbReference type="EMBL" id="KFM19759.1"/>
    </source>
</evidence>
<dbReference type="InterPro" id="IPR012337">
    <property type="entry name" value="RNaseH-like_sf"/>
</dbReference>
<dbReference type="PANTHER" id="PTHR35528:SF3">
    <property type="entry name" value="BLL1675 PROTEIN"/>
    <property type="match status" value="1"/>
</dbReference>